<proteinExistence type="predicted"/>
<protein>
    <submittedName>
        <fullName evidence="1">Uncharacterized protein</fullName>
    </submittedName>
</protein>
<sequence>MDLPTIGAHCALDACNINDFLPIRCRCDKLFCKDHISPETHACPTLIQTKDKPTISTPQQKLQRCAADKCNKPSLEAFVADSSDTNGRTPAVCERCKQSFCASHRSPASHSCTAPDPHLPPPRNEAAKAILAQIFPTRSSSSSSNTSSAVPVKRKAAVPANPRKAAQLRQVELMKMRHRAQPADPRDQNRNVPIGERLHVKISAENKDEEKLFWFQKTMATGKALDILAAHLEMSSNKAPLYLCRDNGSEQEGDSVLQNDKLLADQIEDGSSLILRH</sequence>
<comment type="caution">
    <text evidence="1">The sequence shown here is derived from an EMBL/GenBank/DDBJ whole genome shotgun (WGS) entry which is preliminary data.</text>
</comment>
<dbReference type="Proteomes" id="UP001055072">
    <property type="component" value="Unassembled WGS sequence"/>
</dbReference>
<reference evidence="1" key="1">
    <citation type="journal article" date="2021" name="Environ. Microbiol.">
        <title>Gene family expansions and transcriptome signatures uncover fungal adaptations to wood decay.</title>
        <authorList>
            <person name="Hage H."/>
            <person name="Miyauchi S."/>
            <person name="Viragh M."/>
            <person name="Drula E."/>
            <person name="Min B."/>
            <person name="Chaduli D."/>
            <person name="Navarro D."/>
            <person name="Favel A."/>
            <person name="Norest M."/>
            <person name="Lesage-Meessen L."/>
            <person name="Balint B."/>
            <person name="Merenyi Z."/>
            <person name="de Eugenio L."/>
            <person name="Morin E."/>
            <person name="Martinez A.T."/>
            <person name="Baldrian P."/>
            <person name="Stursova M."/>
            <person name="Martinez M.J."/>
            <person name="Novotny C."/>
            <person name="Magnuson J.K."/>
            <person name="Spatafora J.W."/>
            <person name="Maurice S."/>
            <person name="Pangilinan J."/>
            <person name="Andreopoulos W."/>
            <person name="LaButti K."/>
            <person name="Hundley H."/>
            <person name="Na H."/>
            <person name="Kuo A."/>
            <person name="Barry K."/>
            <person name="Lipzen A."/>
            <person name="Henrissat B."/>
            <person name="Riley R."/>
            <person name="Ahrendt S."/>
            <person name="Nagy L.G."/>
            <person name="Grigoriev I.V."/>
            <person name="Martin F."/>
            <person name="Rosso M.N."/>
        </authorList>
    </citation>
    <scope>NUCLEOTIDE SEQUENCE</scope>
    <source>
        <strain evidence="1">CBS 384.51</strain>
    </source>
</reference>
<evidence type="ECO:0000313" key="2">
    <source>
        <dbReference type="Proteomes" id="UP001055072"/>
    </source>
</evidence>
<keyword evidence="2" id="KW-1185">Reference proteome</keyword>
<evidence type="ECO:0000313" key="1">
    <source>
        <dbReference type="EMBL" id="KAI0086668.1"/>
    </source>
</evidence>
<name>A0ACB8TX56_9APHY</name>
<gene>
    <name evidence="1" type="ORF">BDY19DRAFT_995676</name>
</gene>
<dbReference type="EMBL" id="MU274922">
    <property type="protein sequence ID" value="KAI0086668.1"/>
    <property type="molecule type" value="Genomic_DNA"/>
</dbReference>
<accession>A0ACB8TX56</accession>
<organism evidence="1 2">
    <name type="scientific">Irpex rosettiformis</name>
    <dbReference type="NCBI Taxonomy" id="378272"/>
    <lineage>
        <taxon>Eukaryota</taxon>
        <taxon>Fungi</taxon>
        <taxon>Dikarya</taxon>
        <taxon>Basidiomycota</taxon>
        <taxon>Agaricomycotina</taxon>
        <taxon>Agaricomycetes</taxon>
        <taxon>Polyporales</taxon>
        <taxon>Irpicaceae</taxon>
        <taxon>Irpex</taxon>
    </lineage>
</organism>